<evidence type="ECO:0000313" key="4">
    <source>
        <dbReference type="WBParaSite" id="EVEC_0001156201-mRNA-1"/>
    </source>
</evidence>
<evidence type="ECO:0000256" key="1">
    <source>
        <dbReference type="SAM" id="Phobius"/>
    </source>
</evidence>
<evidence type="ECO:0000313" key="3">
    <source>
        <dbReference type="Proteomes" id="UP000274131"/>
    </source>
</evidence>
<organism evidence="4">
    <name type="scientific">Enterobius vermicularis</name>
    <name type="common">Human pinworm</name>
    <dbReference type="NCBI Taxonomy" id="51028"/>
    <lineage>
        <taxon>Eukaryota</taxon>
        <taxon>Metazoa</taxon>
        <taxon>Ecdysozoa</taxon>
        <taxon>Nematoda</taxon>
        <taxon>Chromadorea</taxon>
        <taxon>Rhabditida</taxon>
        <taxon>Spirurina</taxon>
        <taxon>Oxyuridomorpha</taxon>
        <taxon>Oxyuroidea</taxon>
        <taxon>Oxyuridae</taxon>
        <taxon>Enterobius</taxon>
    </lineage>
</organism>
<gene>
    <name evidence="2" type="ORF">EVEC_LOCUS10855</name>
</gene>
<evidence type="ECO:0000313" key="2">
    <source>
        <dbReference type="EMBL" id="VDD96104.1"/>
    </source>
</evidence>
<reference evidence="2 3" key="2">
    <citation type="submission" date="2018-10" db="EMBL/GenBank/DDBJ databases">
        <authorList>
            <consortium name="Pathogen Informatics"/>
        </authorList>
    </citation>
    <scope>NUCLEOTIDE SEQUENCE [LARGE SCALE GENOMIC DNA]</scope>
</reference>
<keyword evidence="3" id="KW-1185">Reference proteome</keyword>
<protein>
    <submittedName>
        <fullName evidence="4">G_PROTEIN_RECEP_F1_2 domain-containing protein</fullName>
    </submittedName>
</protein>
<keyword evidence="1" id="KW-0812">Transmembrane</keyword>
<dbReference type="Proteomes" id="UP000274131">
    <property type="component" value="Unassembled WGS sequence"/>
</dbReference>
<keyword evidence="1" id="KW-1133">Transmembrane helix</keyword>
<name>A0A0N4VL09_ENTVE</name>
<keyword evidence="1" id="KW-0472">Membrane</keyword>
<dbReference type="EMBL" id="UXUI01011275">
    <property type="protein sequence ID" value="VDD96104.1"/>
    <property type="molecule type" value="Genomic_DNA"/>
</dbReference>
<dbReference type="WBParaSite" id="EVEC_0001156201-mRNA-1">
    <property type="protein sequence ID" value="EVEC_0001156201-mRNA-1"/>
    <property type="gene ID" value="EVEC_0001156201"/>
</dbReference>
<proteinExistence type="predicted"/>
<dbReference type="AlphaFoldDB" id="A0A0N4VL09"/>
<reference evidence="4" key="1">
    <citation type="submission" date="2017-02" db="UniProtKB">
        <authorList>
            <consortium name="WormBaseParasite"/>
        </authorList>
    </citation>
    <scope>IDENTIFICATION</scope>
</reference>
<feature type="transmembrane region" description="Helical" evidence="1">
    <location>
        <begin position="91"/>
        <end position="119"/>
    </location>
</feature>
<sequence>MLLIADYQPIDLHRLCGYIDVQLMFSVFFTSIANEPTFVVIVDQCMYVLLRIHIPRHVYIRIFIYCLCDMFEDKLENGRSDDRRFRRMPLLAMRTAIVGADASLCLLIGIGLFFAPHIAADLIFVSLPR</sequence>
<accession>A0A0N4VL09</accession>